<feature type="compositionally biased region" description="Acidic residues" evidence="8">
    <location>
        <begin position="169"/>
        <end position="181"/>
    </location>
</feature>
<evidence type="ECO:0000256" key="8">
    <source>
        <dbReference type="SAM" id="MobiDB-lite"/>
    </source>
</evidence>
<evidence type="ECO:0000256" key="2">
    <source>
        <dbReference type="ARBA" id="ARBA00022723"/>
    </source>
</evidence>
<gene>
    <name evidence="10" type="ORF">TRAPUB_7974</name>
</gene>
<dbReference type="InterPro" id="IPR001781">
    <property type="entry name" value="Znf_LIM"/>
</dbReference>
<keyword evidence="6" id="KW-0539">Nucleus</keyword>
<keyword evidence="2 7" id="KW-0479">Metal-binding</keyword>
<dbReference type="PROSITE" id="PS00478">
    <property type="entry name" value="LIM_DOMAIN_1"/>
    <property type="match status" value="1"/>
</dbReference>
<keyword evidence="11" id="KW-1185">Reference proteome</keyword>
<dbReference type="PROSITE" id="PS50023">
    <property type="entry name" value="LIM_DOMAIN_2"/>
    <property type="match status" value="1"/>
</dbReference>
<accession>A0A1M2V1X0</accession>
<feature type="compositionally biased region" description="Polar residues" evidence="8">
    <location>
        <begin position="81"/>
        <end position="98"/>
    </location>
</feature>
<protein>
    <submittedName>
        <fullName evidence="10">Cysteine and glycine-rich protein 2</fullName>
    </submittedName>
</protein>
<dbReference type="Proteomes" id="UP000184267">
    <property type="component" value="Unassembled WGS sequence"/>
</dbReference>
<dbReference type="SMART" id="SM00132">
    <property type="entry name" value="LIM"/>
    <property type="match status" value="1"/>
</dbReference>
<organism evidence="10 11">
    <name type="scientific">Trametes pubescens</name>
    <name type="common">White-rot fungus</name>
    <dbReference type="NCBI Taxonomy" id="154538"/>
    <lineage>
        <taxon>Eukaryota</taxon>
        <taxon>Fungi</taxon>
        <taxon>Dikarya</taxon>
        <taxon>Basidiomycota</taxon>
        <taxon>Agaricomycotina</taxon>
        <taxon>Agaricomycetes</taxon>
        <taxon>Polyporales</taxon>
        <taxon>Polyporaceae</taxon>
        <taxon>Trametes</taxon>
    </lineage>
</organism>
<evidence type="ECO:0000259" key="9">
    <source>
        <dbReference type="PROSITE" id="PS50023"/>
    </source>
</evidence>
<dbReference type="GO" id="GO:0030695">
    <property type="term" value="F:GTPase regulator activity"/>
    <property type="evidence" value="ECO:0007669"/>
    <property type="project" value="UniProtKB-ARBA"/>
</dbReference>
<dbReference type="PANTHER" id="PTHR24215:SF35">
    <property type="entry name" value="MUSCLE LIM PROTEIN MLP84B"/>
    <property type="match status" value="1"/>
</dbReference>
<sequence length="341" mass="35534">MGPGRKPCLACKSCGKRLDSFSLVEHDEEPYCKNCHVKLFGTRDLRHANLPHRDDLTSPPSSPIRSGFNGGNRAASPPTLPSRQNSNSHAYSNSLSGQGTNGNGNAPPLPIRRHATGGAALERGGASSPGPGLLKPTRTLSPGGREREQRSRPASLLQATEQMQRIADVADEEAAEAEEDVSPIPTHVGRGAGGLPRTIPLAPPAHQSPAPAPAPTPAEDRGRRTMPLPLAPSMTGTRYSAALGGGGTGGGPPLSPTMTGRQWGGGTPRCGRCGQAVYFAEQVKAVGKTWHKGCLRCAECGHTLDSGKVADKEGEPFCHRCYGKRFGPQGSGYALLGKPGG</sequence>
<dbReference type="Pfam" id="PF00412">
    <property type="entry name" value="LIM"/>
    <property type="match status" value="2"/>
</dbReference>
<evidence type="ECO:0000313" key="11">
    <source>
        <dbReference type="Proteomes" id="UP000184267"/>
    </source>
</evidence>
<dbReference type="PANTHER" id="PTHR24215">
    <property type="entry name" value="RHO-GTPASE-ACTIVATING PROTEIN LRG1"/>
    <property type="match status" value="1"/>
</dbReference>
<evidence type="ECO:0000256" key="3">
    <source>
        <dbReference type="ARBA" id="ARBA00022737"/>
    </source>
</evidence>
<dbReference type="CDD" id="cd09401">
    <property type="entry name" value="LIM_TLP_like"/>
    <property type="match status" value="1"/>
</dbReference>
<evidence type="ECO:0000256" key="1">
    <source>
        <dbReference type="ARBA" id="ARBA00004123"/>
    </source>
</evidence>
<comment type="subcellular location">
    <subcellularLocation>
        <location evidence="1">Nucleus</location>
    </subcellularLocation>
</comment>
<dbReference type="GO" id="GO:0046872">
    <property type="term" value="F:metal ion binding"/>
    <property type="evidence" value="ECO:0007669"/>
    <property type="project" value="UniProtKB-KW"/>
</dbReference>
<comment type="caution">
    <text evidence="10">The sequence shown here is derived from an EMBL/GenBank/DDBJ whole genome shotgun (WGS) entry which is preliminary data.</text>
</comment>
<feature type="domain" description="LIM zinc-binding" evidence="9">
    <location>
        <begin position="268"/>
        <end position="328"/>
    </location>
</feature>
<feature type="region of interest" description="Disordered" evidence="8">
    <location>
        <begin position="50"/>
        <end position="227"/>
    </location>
</feature>
<dbReference type="FunFam" id="2.10.110.10:FF:000001">
    <property type="entry name" value="Cysteine and glycine-rich protein 1"/>
    <property type="match status" value="1"/>
</dbReference>
<evidence type="ECO:0000256" key="6">
    <source>
        <dbReference type="ARBA" id="ARBA00023242"/>
    </source>
</evidence>
<dbReference type="EMBL" id="MNAD01001731">
    <property type="protein sequence ID" value="OJT01578.1"/>
    <property type="molecule type" value="Genomic_DNA"/>
</dbReference>
<keyword evidence="4 7" id="KW-0862">Zinc</keyword>
<evidence type="ECO:0000256" key="7">
    <source>
        <dbReference type="PROSITE-ProRule" id="PRU00125"/>
    </source>
</evidence>
<dbReference type="STRING" id="154538.A0A1M2V1X0"/>
<dbReference type="SUPFAM" id="SSF57716">
    <property type="entry name" value="Glucocorticoid receptor-like (DNA-binding domain)"/>
    <property type="match status" value="3"/>
</dbReference>
<reference evidence="10 11" key="1">
    <citation type="submission" date="2016-10" db="EMBL/GenBank/DDBJ databases">
        <title>Genome sequence of the basidiomycete white-rot fungus Trametes pubescens.</title>
        <authorList>
            <person name="Makela M.R."/>
            <person name="Granchi Z."/>
            <person name="Peng M."/>
            <person name="De Vries R.P."/>
            <person name="Grigoriev I."/>
            <person name="Riley R."/>
            <person name="Hilden K."/>
        </authorList>
    </citation>
    <scope>NUCLEOTIDE SEQUENCE [LARGE SCALE GENOMIC DNA]</scope>
    <source>
        <strain evidence="10 11">FBCC735</strain>
    </source>
</reference>
<evidence type="ECO:0000313" key="10">
    <source>
        <dbReference type="EMBL" id="OJT01578.1"/>
    </source>
</evidence>
<dbReference type="GO" id="GO:0005634">
    <property type="term" value="C:nucleus"/>
    <property type="evidence" value="ECO:0007669"/>
    <property type="project" value="UniProtKB-SubCell"/>
</dbReference>
<dbReference type="OrthoDB" id="8062037at2759"/>
<dbReference type="GO" id="GO:0005737">
    <property type="term" value="C:cytoplasm"/>
    <property type="evidence" value="ECO:0007669"/>
    <property type="project" value="TreeGrafter"/>
</dbReference>
<dbReference type="Gene3D" id="2.10.110.10">
    <property type="entry name" value="Cysteine Rich Protein"/>
    <property type="match status" value="2"/>
</dbReference>
<evidence type="ECO:0000256" key="4">
    <source>
        <dbReference type="ARBA" id="ARBA00022833"/>
    </source>
</evidence>
<evidence type="ECO:0000256" key="5">
    <source>
        <dbReference type="ARBA" id="ARBA00023038"/>
    </source>
</evidence>
<dbReference type="GO" id="GO:0030036">
    <property type="term" value="P:actin cytoskeleton organization"/>
    <property type="evidence" value="ECO:0007669"/>
    <property type="project" value="TreeGrafter"/>
</dbReference>
<keyword evidence="5 7" id="KW-0440">LIM domain</keyword>
<dbReference type="OMA" id="ESPKCPR"/>
<name>A0A1M2V1X0_TRAPU</name>
<dbReference type="AlphaFoldDB" id="A0A1M2V1X0"/>
<keyword evidence="3" id="KW-0677">Repeat</keyword>
<proteinExistence type="predicted"/>